<organism evidence="1 2">
    <name type="scientific">Neurospora intermedia</name>
    <dbReference type="NCBI Taxonomy" id="5142"/>
    <lineage>
        <taxon>Eukaryota</taxon>
        <taxon>Fungi</taxon>
        <taxon>Dikarya</taxon>
        <taxon>Ascomycota</taxon>
        <taxon>Pezizomycotina</taxon>
        <taxon>Sordariomycetes</taxon>
        <taxon>Sordariomycetidae</taxon>
        <taxon>Sordariales</taxon>
        <taxon>Sordariaceae</taxon>
        <taxon>Neurospora</taxon>
    </lineage>
</organism>
<evidence type="ECO:0000313" key="1">
    <source>
        <dbReference type="EMBL" id="KAL0470396.1"/>
    </source>
</evidence>
<sequence>MASWLPNREKMWAIFETEMVHRLQQPGIWNITVFYGHSHCCDCCHKVRFQYRGAAETWSQE</sequence>
<evidence type="ECO:0000313" key="2">
    <source>
        <dbReference type="Proteomes" id="UP001451303"/>
    </source>
</evidence>
<dbReference type="EMBL" id="JAVLET010000004">
    <property type="protein sequence ID" value="KAL0470396.1"/>
    <property type="molecule type" value="Genomic_DNA"/>
</dbReference>
<gene>
    <name evidence="1" type="ORF">QR685DRAFT_571518</name>
</gene>
<name>A0ABR3DCJ1_NEUIN</name>
<dbReference type="Proteomes" id="UP001451303">
    <property type="component" value="Unassembled WGS sequence"/>
</dbReference>
<accession>A0ABR3DCJ1</accession>
<reference evidence="1 2" key="1">
    <citation type="submission" date="2023-09" db="EMBL/GenBank/DDBJ databases">
        <title>Multi-omics analysis of a traditional fermented food reveals byproduct-associated fungal strains for waste-to-food upcycling.</title>
        <authorList>
            <consortium name="Lawrence Berkeley National Laboratory"/>
            <person name="Rekdal V.M."/>
            <person name="Villalobos-Escobedo J.M."/>
            <person name="Rodriguez-Valeron N."/>
            <person name="Garcia M.O."/>
            <person name="Vasquez D.P."/>
            <person name="Damayanti I."/>
            <person name="Sorensen P.M."/>
            <person name="Baidoo E.E."/>
            <person name="De Carvalho A.C."/>
            <person name="Riley R."/>
            <person name="Lipzen A."/>
            <person name="He G."/>
            <person name="Yan M."/>
            <person name="Haridas S."/>
            <person name="Daum C."/>
            <person name="Yoshinaga Y."/>
            <person name="Ng V."/>
            <person name="Grigoriev I.V."/>
            <person name="Munk R."/>
            <person name="Nuraida L."/>
            <person name="Wijaya C.H."/>
            <person name="Morales P.-C."/>
            <person name="Keasling J.D."/>
        </authorList>
    </citation>
    <scope>NUCLEOTIDE SEQUENCE [LARGE SCALE GENOMIC DNA]</scope>
    <source>
        <strain evidence="1 2">FGSC 2613</strain>
    </source>
</reference>
<protein>
    <submittedName>
        <fullName evidence="1">Uncharacterized protein</fullName>
    </submittedName>
</protein>
<proteinExistence type="predicted"/>
<keyword evidence="2" id="KW-1185">Reference proteome</keyword>
<comment type="caution">
    <text evidence="1">The sequence shown here is derived from an EMBL/GenBank/DDBJ whole genome shotgun (WGS) entry which is preliminary data.</text>
</comment>